<keyword evidence="1" id="KW-0472">Membrane</keyword>
<sequence length="52" mass="5851">PIIPLCAITSSARGKLGNKYVTAGKWMQRIFGIIIIAIGIIMTIRFWGINFW</sequence>
<feature type="transmembrane region" description="Helical" evidence="1">
    <location>
        <begin position="26"/>
        <end position="47"/>
    </location>
</feature>
<reference evidence="2" key="1">
    <citation type="journal article" date="2014" name="Front. Microbiol.">
        <title>High frequency of phylogenetically diverse reductive dehalogenase-homologous genes in deep subseafloor sedimentary metagenomes.</title>
        <authorList>
            <person name="Kawai M."/>
            <person name="Futagami T."/>
            <person name="Toyoda A."/>
            <person name="Takaki Y."/>
            <person name="Nishi S."/>
            <person name="Hori S."/>
            <person name="Arai W."/>
            <person name="Tsubouchi T."/>
            <person name="Morono Y."/>
            <person name="Uchiyama I."/>
            <person name="Ito T."/>
            <person name="Fujiyama A."/>
            <person name="Inagaki F."/>
            <person name="Takami H."/>
        </authorList>
    </citation>
    <scope>NUCLEOTIDE SEQUENCE</scope>
    <source>
        <strain evidence="2">Expedition CK06-06</strain>
    </source>
</reference>
<comment type="caution">
    <text evidence="2">The sequence shown here is derived from an EMBL/GenBank/DDBJ whole genome shotgun (WGS) entry which is preliminary data.</text>
</comment>
<organism evidence="2">
    <name type="scientific">marine sediment metagenome</name>
    <dbReference type="NCBI Taxonomy" id="412755"/>
    <lineage>
        <taxon>unclassified sequences</taxon>
        <taxon>metagenomes</taxon>
        <taxon>ecological metagenomes</taxon>
    </lineage>
</organism>
<name>X1SX80_9ZZZZ</name>
<keyword evidence="1" id="KW-0812">Transmembrane</keyword>
<evidence type="ECO:0000313" key="2">
    <source>
        <dbReference type="EMBL" id="GAI97538.1"/>
    </source>
</evidence>
<gene>
    <name evidence="2" type="ORF">S12H4_33323</name>
</gene>
<protein>
    <submittedName>
        <fullName evidence="2">Uncharacterized protein</fullName>
    </submittedName>
</protein>
<proteinExistence type="predicted"/>
<accession>X1SX80</accession>
<evidence type="ECO:0000256" key="1">
    <source>
        <dbReference type="SAM" id="Phobius"/>
    </source>
</evidence>
<dbReference type="AlphaFoldDB" id="X1SX80"/>
<dbReference type="EMBL" id="BARW01019627">
    <property type="protein sequence ID" value="GAI97538.1"/>
    <property type="molecule type" value="Genomic_DNA"/>
</dbReference>
<keyword evidence="1" id="KW-1133">Transmembrane helix</keyword>
<feature type="non-terminal residue" evidence="2">
    <location>
        <position position="1"/>
    </location>
</feature>